<dbReference type="AlphaFoldDB" id="A0A0D7A769"/>
<feature type="chain" id="PRO_5002316004" description="Squalene synthase" evidence="6">
    <location>
        <begin position="18"/>
        <end position="493"/>
    </location>
</feature>
<dbReference type="SFLD" id="SFLDS00005">
    <property type="entry name" value="Isoprenoid_Synthase_Type_I"/>
    <property type="match status" value="1"/>
</dbReference>
<evidence type="ECO:0000256" key="1">
    <source>
        <dbReference type="ARBA" id="ARBA00001946"/>
    </source>
</evidence>
<dbReference type="PROSITE" id="PS01045">
    <property type="entry name" value="SQUALEN_PHYTOEN_SYN_2"/>
    <property type="match status" value="1"/>
</dbReference>
<dbReference type="GO" id="GO:0005789">
    <property type="term" value="C:endoplasmic reticulum membrane"/>
    <property type="evidence" value="ECO:0007669"/>
    <property type="project" value="TreeGrafter"/>
</dbReference>
<dbReference type="UniPathway" id="UPA00767">
    <property type="reaction ID" value="UER00751"/>
</dbReference>
<keyword evidence="4 5" id="KW-0808">Transferase</keyword>
<keyword evidence="5" id="KW-1133">Transmembrane helix</keyword>
<accession>A0A0D7A769</accession>
<dbReference type="InterPro" id="IPR033904">
    <property type="entry name" value="Trans_IPPS_HH"/>
</dbReference>
<name>A0A0D7A769_9AGAR</name>
<keyword evidence="5" id="KW-0812">Transmembrane</keyword>
<keyword evidence="6" id="KW-0732">Signal</keyword>
<comment type="catalytic activity">
    <reaction evidence="5">
        <text>2 (2E,6E)-farnesyl diphosphate + NADH + H(+) = squalene + 2 diphosphate + NAD(+)</text>
        <dbReference type="Rhea" id="RHEA:32299"/>
        <dbReference type="ChEBI" id="CHEBI:15378"/>
        <dbReference type="ChEBI" id="CHEBI:15440"/>
        <dbReference type="ChEBI" id="CHEBI:33019"/>
        <dbReference type="ChEBI" id="CHEBI:57540"/>
        <dbReference type="ChEBI" id="CHEBI:57945"/>
        <dbReference type="ChEBI" id="CHEBI:175763"/>
        <dbReference type="EC" id="2.5.1.21"/>
    </reaction>
</comment>
<proteinExistence type="inferred from homology"/>
<dbReference type="SUPFAM" id="SSF48576">
    <property type="entry name" value="Terpenoid synthases"/>
    <property type="match status" value="1"/>
</dbReference>
<dbReference type="Proteomes" id="UP000054144">
    <property type="component" value="Unassembled WGS sequence"/>
</dbReference>
<evidence type="ECO:0000313" key="8">
    <source>
        <dbReference type="Proteomes" id="UP000054144"/>
    </source>
</evidence>
<gene>
    <name evidence="7" type="ORF">FISHEDRAFT_46533</name>
</gene>
<evidence type="ECO:0000313" key="7">
    <source>
        <dbReference type="EMBL" id="KIY46832.1"/>
    </source>
</evidence>
<dbReference type="InterPro" id="IPR002060">
    <property type="entry name" value="Squ/phyt_synthse"/>
</dbReference>
<dbReference type="GO" id="GO:0051996">
    <property type="term" value="F:squalene synthase [NAD(P)H] activity"/>
    <property type="evidence" value="ECO:0007669"/>
    <property type="project" value="UniProtKB-UniRule"/>
</dbReference>
<feature type="transmembrane region" description="Helical" evidence="5">
    <location>
        <begin position="304"/>
        <end position="324"/>
    </location>
</feature>
<evidence type="ECO:0000256" key="2">
    <source>
        <dbReference type="ARBA" id="ARBA00006251"/>
    </source>
</evidence>
<dbReference type="GO" id="GO:0006696">
    <property type="term" value="P:ergosterol biosynthetic process"/>
    <property type="evidence" value="ECO:0007669"/>
    <property type="project" value="TreeGrafter"/>
</dbReference>
<dbReference type="PROSITE" id="PS01044">
    <property type="entry name" value="SQUALEN_PHYTOEN_SYN_1"/>
    <property type="match status" value="1"/>
</dbReference>
<evidence type="ECO:0000256" key="5">
    <source>
        <dbReference type="RuleBase" id="RU368088"/>
    </source>
</evidence>
<evidence type="ECO:0000256" key="4">
    <source>
        <dbReference type="ARBA" id="ARBA00022679"/>
    </source>
</evidence>
<dbReference type="GO" id="GO:0055056">
    <property type="term" value="F:D-glucose transmembrane transporter activity"/>
    <property type="evidence" value="ECO:0007669"/>
    <property type="project" value="UniProtKB-UniRule"/>
</dbReference>
<comment type="function">
    <text evidence="5">Catalyzes the condensation of 2 farnesyl pyrophosphate (FPP) moieties to form squalene.</text>
</comment>
<dbReference type="EMBL" id="KN882022">
    <property type="protein sequence ID" value="KIY46832.1"/>
    <property type="molecule type" value="Genomic_DNA"/>
</dbReference>
<dbReference type="InterPro" id="IPR006449">
    <property type="entry name" value="Squal_synth-like"/>
</dbReference>
<dbReference type="NCBIfam" id="TIGR01559">
    <property type="entry name" value="squal_synth"/>
    <property type="match status" value="1"/>
</dbReference>
<dbReference type="InterPro" id="IPR019845">
    <property type="entry name" value="Squalene/phytoene_synthase_CS"/>
</dbReference>
<dbReference type="CDD" id="cd00683">
    <property type="entry name" value="Trans_IPPS_HH"/>
    <property type="match status" value="1"/>
</dbReference>
<keyword evidence="8" id="KW-1185">Reference proteome</keyword>
<comment type="catalytic activity">
    <reaction evidence="5">
        <text>2 (2E,6E)-farnesyl diphosphate + NADPH + H(+) = squalene + 2 diphosphate + NADP(+)</text>
        <dbReference type="Rhea" id="RHEA:32295"/>
        <dbReference type="ChEBI" id="CHEBI:15378"/>
        <dbReference type="ChEBI" id="CHEBI:15440"/>
        <dbReference type="ChEBI" id="CHEBI:33019"/>
        <dbReference type="ChEBI" id="CHEBI:57783"/>
        <dbReference type="ChEBI" id="CHEBI:58349"/>
        <dbReference type="ChEBI" id="CHEBI:175763"/>
        <dbReference type="EC" id="2.5.1.21"/>
    </reaction>
</comment>
<dbReference type="Gene3D" id="1.10.600.10">
    <property type="entry name" value="Farnesyl Diphosphate Synthase"/>
    <property type="match status" value="1"/>
</dbReference>
<evidence type="ECO:0000256" key="6">
    <source>
        <dbReference type="SAM" id="SignalP"/>
    </source>
</evidence>
<dbReference type="PANTHER" id="PTHR11626">
    <property type="entry name" value="FARNESYL-DIPHOSPHATE FARNESYLTRANSFERASE"/>
    <property type="match status" value="1"/>
</dbReference>
<dbReference type="OrthoDB" id="431150at2759"/>
<dbReference type="FunFam" id="1.10.600.10:FF:000023">
    <property type="entry name" value="Squalene synthase"/>
    <property type="match status" value="1"/>
</dbReference>
<dbReference type="EC" id="2.5.1.21" evidence="3 5"/>
<feature type="transmembrane region" description="Helical" evidence="5">
    <location>
        <begin position="462"/>
        <end position="485"/>
    </location>
</feature>
<feature type="signal peptide" evidence="6">
    <location>
        <begin position="1"/>
        <end position="17"/>
    </location>
</feature>
<dbReference type="SFLD" id="SFLDG01018">
    <property type="entry name" value="Squalene/Phytoene_Synthase_Lik"/>
    <property type="match status" value="1"/>
</dbReference>
<evidence type="ECO:0000256" key="3">
    <source>
        <dbReference type="ARBA" id="ARBA00012373"/>
    </source>
</evidence>
<dbReference type="GO" id="GO:0045338">
    <property type="term" value="P:farnesyl diphosphate metabolic process"/>
    <property type="evidence" value="ECO:0007669"/>
    <property type="project" value="InterPro"/>
</dbReference>
<protein>
    <recommendedName>
        <fullName evidence="3 5">Squalene synthase</fullName>
        <shortName evidence="5">SQS</shortName>
        <shortName evidence="5">SS</shortName>
        <ecNumber evidence="3 5">2.5.1.21</ecNumber>
    </recommendedName>
</protein>
<dbReference type="Pfam" id="PF00494">
    <property type="entry name" value="SQS_PSY"/>
    <property type="match status" value="1"/>
</dbReference>
<comment type="pathway">
    <text evidence="5">Terpene metabolism; lanosterol biosynthesis; lanosterol from farnesyl diphosphate: step 1/3.</text>
</comment>
<dbReference type="PANTHER" id="PTHR11626:SF2">
    <property type="entry name" value="SQUALENE SYNTHASE"/>
    <property type="match status" value="1"/>
</dbReference>
<dbReference type="InterPro" id="IPR044844">
    <property type="entry name" value="Trans_IPPS_euk-type"/>
</dbReference>
<organism evidence="7 8">
    <name type="scientific">Fistulina hepatica ATCC 64428</name>
    <dbReference type="NCBI Taxonomy" id="1128425"/>
    <lineage>
        <taxon>Eukaryota</taxon>
        <taxon>Fungi</taxon>
        <taxon>Dikarya</taxon>
        <taxon>Basidiomycota</taxon>
        <taxon>Agaricomycotina</taxon>
        <taxon>Agaricomycetes</taxon>
        <taxon>Agaricomycetidae</taxon>
        <taxon>Agaricales</taxon>
        <taxon>Fistulinaceae</taxon>
        <taxon>Fistulina</taxon>
    </lineage>
</organism>
<dbReference type="InterPro" id="IPR008949">
    <property type="entry name" value="Isoprenoid_synthase_dom_sf"/>
</dbReference>
<comment type="cofactor">
    <cofactor evidence="1 5">
        <name>Mg(2+)</name>
        <dbReference type="ChEBI" id="CHEBI:18420"/>
    </cofactor>
</comment>
<reference evidence="7 8" key="1">
    <citation type="journal article" date="2015" name="Fungal Genet. Biol.">
        <title>Evolution of novel wood decay mechanisms in Agaricales revealed by the genome sequences of Fistulina hepatica and Cylindrobasidium torrendii.</title>
        <authorList>
            <person name="Floudas D."/>
            <person name="Held B.W."/>
            <person name="Riley R."/>
            <person name="Nagy L.G."/>
            <person name="Koehler G."/>
            <person name="Ransdell A.S."/>
            <person name="Younus H."/>
            <person name="Chow J."/>
            <person name="Chiniquy J."/>
            <person name="Lipzen A."/>
            <person name="Tritt A."/>
            <person name="Sun H."/>
            <person name="Haridas S."/>
            <person name="LaButti K."/>
            <person name="Ohm R.A."/>
            <person name="Kues U."/>
            <person name="Blanchette R.A."/>
            <person name="Grigoriev I.V."/>
            <person name="Minto R.E."/>
            <person name="Hibbett D.S."/>
        </authorList>
    </citation>
    <scope>NUCLEOTIDE SEQUENCE [LARGE SCALE GENOMIC DNA]</scope>
    <source>
        <strain evidence="7 8">ATCC 64428</strain>
    </source>
</reference>
<comment type="similarity">
    <text evidence="2 5">Belongs to the phytoene/squalene synthase family.</text>
</comment>
<keyword evidence="5" id="KW-0472">Membrane</keyword>
<sequence>MGATAWLVMLLTHPLEFRTLLQFYLYHEEKRDLTSIREHTTSGWDRESMRKCWHYLAQTSRSFVAVIKELDGDLARTICLFYLVLRGLDTIEDDMTLPDEKKQALLRNFHTSTITPGWNFDGCGPNEKDRDLLVEYHVVVEELNRLDPAYRHVILDICEKMENGMADFAHKAATTGSTYLECIADYDLYCHYVAGLVGEGLSRIFSASKKEAAWLGDQLELSNSMGLLLQKTNIIRDYREDVEDKRFFWPHEIWGQKVYGFSAMTDMIVPSERRQWVQSAMVLDALRHAVDALDYIRLIKNQTVFNFVSIPATMAMATLELCFMNPTMFDRNVKIRKAVAADLIMRSTNPREVAIIFREYTRKIHAKTVPRDPNFVRLSVACGKIEQWCEHHYPSFVQLGQGGQSFNTEDARTNVMLAEKRFDDETKKRRRIEDLRKQLEANGATGARANVDTYEQGSIMEVVLYVVGGLILILVMCVALIWGILHYSGEPGY</sequence>